<evidence type="ECO:0000256" key="1">
    <source>
        <dbReference type="SAM" id="MobiDB-lite"/>
    </source>
</evidence>
<feature type="compositionally biased region" description="Pro residues" evidence="1">
    <location>
        <begin position="607"/>
        <end position="624"/>
    </location>
</feature>
<feature type="compositionally biased region" description="Gly residues" evidence="1">
    <location>
        <begin position="8"/>
        <end position="18"/>
    </location>
</feature>
<evidence type="ECO:0000313" key="2">
    <source>
        <dbReference type="EMBL" id="GAA2439978.1"/>
    </source>
</evidence>
<dbReference type="SUPFAM" id="SSF52540">
    <property type="entry name" value="P-loop containing nucleoside triphosphate hydrolases"/>
    <property type="match status" value="1"/>
</dbReference>
<feature type="region of interest" description="Disordered" evidence="1">
    <location>
        <begin position="88"/>
        <end position="108"/>
    </location>
</feature>
<keyword evidence="3" id="KW-1185">Reference proteome</keyword>
<organism evidence="2 3">
    <name type="scientific">Actinomadura vinacea</name>
    <dbReference type="NCBI Taxonomy" id="115336"/>
    <lineage>
        <taxon>Bacteria</taxon>
        <taxon>Bacillati</taxon>
        <taxon>Actinomycetota</taxon>
        <taxon>Actinomycetes</taxon>
        <taxon>Streptosporangiales</taxon>
        <taxon>Thermomonosporaceae</taxon>
        <taxon>Actinomadura</taxon>
    </lineage>
</organism>
<dbReference type="RefSeq" id="WP_344594044.1">
    <property type="nucleotide sequence ID" value="NZ_BAAARW010000024.1"/>
</dbReference>
<comment type="caution">
    <text evidence="2">The sequence shown here is derived from an EMBL/GenBank/DDBJ whole genome shotgun (WGS) entry which is preliminary data.</text>
</comment>
<feature type="region of interest" description="Disordered" evidence="1">
    <location>
        <begin position="1"/>
        <end position="20"/>
    </location>
</feature>
<name>A0ABP5WYY5_9ACTN</name>
<sequence length="968" mass="100440">MSWQAAGAGPGGSGGGTATGDLFTAVEGNVRELVNSAWWRSAPPQQRAEQVVARMLWGASEWWLYGAWGRWYRCGLDGNWHPCPPPADPADRSAVVPAPRGAGTPPVPPQMFPTGPDLEAGRVASLGFLGPVPETAVVARIQQALTTAWAVNPAQFAQQDPMFQPGTPSTVAAAWGALLWCAGSPVVLIEHPLIESFIPFLTTPAERLHWMMPPDFSTLAGYYINRLLAGDGGGAAHIARVMYEVAAGLQGDARFRPGADALAAVTAASLRLVQQDIATARYGPAAVLQEWRRRCPAEYATPMVRDAAPGEYLRLALYDLQQMVAGLTGARQATGGRPHDEVRRAGVAVLAADLQGAPNAVPALQRWLDPDSARTLQAVLTDAAHPLRDLWPREGRLPEPLRTGDADALAGLLATTYTLGLTWCRLAQVPPPSTGFALPQAIAAELTSPAMHTPPSTDELSAWDIIKAARAHLASERDAQAPSPAQPDEPVAPAPAPGPPGASGGAGMPSPPPAAAPAPPPQGMLDGGAPGPDQGQPAHGVPGVPGVPGQDAFNAGPGVPGAPGVPGHEPGGAFGPSAPPRIPPPPPPPLPEGAEPRPQPHQVLQGPPVPPPPPVMPPAPPTAPVWPSADDAASPGGAAGGSEPVWPSDPTVTHMDPDPLATQLDPAAVSPGPAAAVAEPSLPPPPAPVPEPPPPVPAAPDPGPSPQVAEAYGIRFLCGGDDIERVVTEVRRRGKWAQRLRGQEVSSASVPALLLIGGPSSGQRRLARMVARALAEVEVSSGEVRGMHADELRDRGPDGLRAALDEHAGHVLLLEGLETLILDHPQGAGFASTLYRARLEGVSDTALLGTCEPERVGELSAASPELVTDLRAVRLPDLSEPRARHALLELLAEERQLRLDAGAWQAVDRDLAVLRPLGRLTGARLIEAYLDRAATRHLGRAEATQAIGNAAMLSLTAGDFEGVAAQLS</sequence>
<gene>
    <name evidence="2" type="ORF">GCM10010191_64220</name>
</gene>
<reference evidence="3" key="1">
    <citation type="journal article" date="2019" name="Int. J. Syst. Evol. Microbiol.">
        <title>The Global Catalogue of Microorganisms (GCM) 10K type strain sequencing project: providing services to taxonomists for standard genome sequencing and annotation.</title>
        <authorList>
            <consortium name="The Broad Institute Genomics Platform"/>
            <consortium name="The Broad Institute Genome Sequencing Center for Infectious Disease"/>
            <person name="Wu L."/>
            <person name="Ma J."/>
        </authorList>
    </citation>
    <scope>NUCLEOTIDE SEQUENCE [LARGE SCALE GENOMIC DNA]</scope>
    <source>
        <strain evidence="3">JCM 3325</strain>
    </source>
</reference>
<feature type="compositionally biased region" description="Low complexity" evidence="1">
    <location>
        <begin position="666"/>
        <end position="680"/>
    </location>
</feature>
<dbReference type="InterPro" id="IPR027417">
    <property type="entry name" value="P-loop_NTPase"/>
</dbReference>
<protein>
    <recommendedName>
        <fullName evidence="4">AAA+ ATPase domain-containing protein</fullName>
    </recommendedName>
</protein>
<feature type="compositionally biased region" description="Low complexity" evidence="1">
    <location>
        <begin position="625"/>
        <end position="636"/>
    </location>
</feature>
<evidence type="ECO:0008006" key="4">
    <source>
        <dbReference type="Google" id="ProtNLM"/>
    </source>
</evidence>
<proteinExistence type="predicted"/>
<feature type="compositionally biased region" description="Low complexity" evidence="1">
    <location>
        <begin position="531"/>
        <end position="549"/>
    </location>
</feature>
<evidence type="ECO:0000313" key="3">
    <source>
        <dbReference type="Proteomes" id="UP001501231"/>
    </source>
</evidence>
<feature type="compositionally biased region" description="Pro residues" evidence="1">
    <location>
        <begin position="509"/>
        <end position="522"/>
    </location>
</feature>
<dbReference type="EMBL" id="BAAARW010000024">
    <property type="protein sequence ID" value="GAA2439978.1"/>
    <property type="molecule type" value="Genomic_DNA"/>
</dbReference>
<dbReference type="Proteomes" id="UP001501231">
    <property type="component" value="Unassembled WGS sequence"/>
</dbReference>
<feature type="compositionally biased region" description="Pro residues" evidence="1">
    <location>
        <begin position="681"/>
        <end position="705"/>
    </location>
</feature>
<feature type="compositionally biased region" description="Pro residues" evidence="1">
    <location>
        <begin position="484"/>
        <end position="500"/>
    </location>
</feature>
<feature type="compositionally biased region" description="Pro residues" evidence="1">
    <location>
        <begin position="577"/>
        <end position="591"/>
    </location>
</feature>
<feature type="region of interest" description="Disordered" evidence="1">
    <location>
        <begin position="472"/>
        <end position="708"/>
    </location>
</feature>
<accession>A0ABP5WYY5</accession>